<dbReference type="InterPro" id="IPR036249">
    <property type="entry name" value="Thioredoxin-like_sf"/>
</dbReference>
<dbReference type="CDD" id="cd03195">
    <property type="entry name" value="GST_C_4"/>
    <property type="match status" value="1"/>
</dbReference>
<dbReference type="Gene3D" id="1.20.1050.10">
    <property type="match status" value="1"/>
</dbReference>
<dbReference type="CDD" id="cd00570">
    <property type="entry name" value="GST_N_family"/>
    <property type="match status" value="1"/>
</dbReference>
<comment type="caution">
    <text evidence="2">The sequence shown here is derived from an EMBL/GenBank/DDBJ whole genome shotgun (WGS) entry which is preliminary data.</text>
</comment>
<organism evidence="2 3">
    <name type="scientific">Acinetobacter baumannii (strain 1295743)</name>
    <dbReference type="NCBI Taxonomy" id="1310613"/>
    <lineage>
        <taxon>Bacteria</taxon>
        <taxon>Pseudomonadati</taxon>
        <taxon>Pseudomonadota</taxon>
        <taxon>Gammaproteobacteria</taxon>
        <taxon>Moraxellales</taxon>
        <taxon>Moraxellaceae</taxon>
        <taxon>Acinetobacter</taxon>
        <taxon>Acinetobacter calcoaceticus/baumannii complex</taxon>
    </lineage>
</organism>
<gene>
    <name evidence="2" type="ORF">J512_1831</name>
</gene>
<dbReference type="PANTHER" id="PTHR44051">
    <property type="entry name" value="GLUTATHIONE S-TRANSFERASE-RELATED"/>
    <property type="match status" value="1"/>
</dbReference>
<dbReference type="PATRIC" id="fig|1310613.3.peg.1755"/>
<dbReference type="RefSeq" id="WP_032051099.1">
    <property type="nucleotide sequence ID" value="NZ_JEWH01000019.1"/>
</dbReference>
<dbReference type="SUPFAM" id="SSF52833">
    <property type="entry name" value="Thioredoxin-like"/>
    <property type="match status" value="1"/>
</dbReference>
<feature type="domain" description="GST N-terminal" evidence="1">
    <location>
        <begin position="6"/>
        <end position="87"/>
    </location>
</feature>
<dbReference type="Pfam" id="PF14834">
    <property type="entry name" value="GST_C_4"/>
    <property type="match status" value="1"/>
</dbReference>
<evidence type="ECO:0000259" key="1">
    <source>
        <dbReference type="PROSITE" id="PS50404"/>
    </source>
</evidence>
<dbReference type="PROSITE" id="PS50404">
    <property type="entry name" value="GST_NTER"/>
    <property type="match status" value="1"/>
</dbReference>
<dbReference type="InterPro" id="IPR034338">
    <property type="entry name" value="GST_4_C"/>
</dbReference>
<evidence type="ECO:0000313" key="2">
    <source>
        <dbReference type="EMBL" id="EXB05881.1"/>
    </source>
</evidence>
<dbReference type="Proteomes" id="UP000020595">
    <property type="component" value="Unassembled WGS sequence"/>
</dbReference>
<dbReference type="InterPro" id="IPR004045">
    <property type="entry name" value="Glutathione_S-Trfase_N"/>
</dbReference>
<name>A0A009I5W9_ACIB9</name>
<dbReference type="Gene3D" id="3.40.30.10">
    <property type="entry name" value="Glutaredoxin"/>
    <property type="match status" value="1"/>
</dbReference>
<dbReference type="SUPFAM" id="SSF47616">
    <property type="entry name" value="GST C-terminal domain-like"/>
    <property type="match status" value="1"/>
</dbReference>
<proteinExistence type="predicted"/>
<dbReference type="InterPro" id="IPR036282">
    <property type="entry name" value="Glutathione-S-Trfase_C_sf"/>
</dbReference>
<dbReference type="SFLD" id="SFLDG00358">
    <property type="entry name" value="Main_(cytGST)"/>
    <property type="match status" value="1"/>
</dbReference>
<dbReference type="PANTHER" id="PTHR44051:SF8">
    <property type="entry name" value="GLUTATHIONE S-TRANSFERASE GSTA"/>
    <property type="match status" value="1"/>
</dbReference>
<dbReference type="InterPro" id="IPR040079">
    <property type="entry name" value="Glutathione_S-Trfase"/>
</dbReference>
<dbReference type="Pfam" id="PF13417">
    <property type="entry name" value="GST_N_3"/>
    <property type="match status" value="1"/>
</dbReference>
<reference evidence="2 3" key="1">
    <citation type="submission" date="2014-02" db="EMBL/GenBank/DDBJ databases">
        <title>Comparative genomics and transcriptomics to identify genetic mechanisms underlying the emergence of carbapenem resistant Acinetobacter baumannii (CRAb).</title>
        <authorList>
            <person name="Harris A.D."/>
            <person name="Johnson K.J."/>
            <person name="George J."/>
            <person name="Shefchek K."/>
            <person name="Daugherty S.C."/>
            <person name="Parankush S."/>
            <person name="Sadzewicz L."/>
            <person name="Tallon L."/>
            <person name="Sengamalay N."/>
            <person name="Hazen T.H."/>
            <person name="Rasko D.A."/>
        </authorList>
    </citation>
    <scope>NUCLEOTIDE SEQUENCE [LARGE SCALE GENOMIC DNA]</scope>
    <source>
        <strain evidence="2 3">1295743</strain>
    </source>
</reference>
<sequence length="208" mass="23932">MNNEHFKLYTDSQFLSPYAFTVFVGLHEKQIPFEIATIDLGQQGQFEKSYIEKSLTAKVPVLEHNDFALSESSAILEYLEELYPNTAIYPKDIQARARARQIQAWLRSDLVALRTERPTDVIFIKPKSTPLSEEGKKAAEKLFFVAEKLLASDAEFLFGSWSIVDAELALMLQRLIQNGDTVPQRLKTYALQQWQRPSVQKWLALRHN</sequence>
<protein>
    <recommendedName>
        <fullName evidence="1">GST N-terminal domain-containing protein</fullName>
    </recommendedName>
</protein>
<dbReference type="AlphaFoldDB" id="A0A009I5W9"/>
<dbReference type="EMBL" id="JEWH01000019">
    <property type="protein sequence ID" value="EXB05881.1"/>
    <property type="molecule type" value="Genomic_DNA"/>
</dbReference>
<evidence type="ECO:0000313" key="3">
    <source>
        <dbReference type="Proteomes" id="UP000020595"/>
    </source>
</evidence>
<dbReference type="SFLD" id="SFLDS00019">
    <property type="entry name" value="Glutathione_Transferase_(cytos"/>
    <property type="match status" value="1"/>
</dbReference>
<accession>A0A009I5W9</accession>
<dbReference type="NCBIfam" id="NF011693">
    <property type="entry name" value="PRK15113.1"/>
    <property type="match status" value="1"/>
</dbReference>